<feature type="region of interest" description="Disordered" evidence="1">
    <location>
        <begin position="36"/>
        <end position="110"/>
    </location>
</feature>
<feature type="compositionally biased region" description="Acidic residues" evidence="1">
    <location>
        <begin position="62"/>
        <end position="71"/>
    </location>
</feature>
<evidence type="ECO:0000259" key="2">
    <source>
        <dbReference type="SMART" id="SM00597"/>
    </source>
</evidence>
<keyword evidence="3" id="KW-1185">Reference proteome</keyword>
<proteinExistence type="predicted"/>
<dbReference type="KEGG" id="gsh:117354804"/>
<feature type="domain" description="TTF-type" evidence="2">
    <location>
        <begin position="169"/>
        <end position="266"/>
    </location>
</feature>
<sequence length="526" mass="60128">MKQHRPSGTQQRKIKKAKGEAIESISGSMLKYVMLSASHKGNEEDSEEVQAGTSEIPVVETQDSDDPELKEDSESSSISTDTEEENLIDSKSQHQQHKNNSGEERDASKDQEFEEIAYGILLYCDIAAWPVPVPDDLRVNLVKKGSEPFQNKNGPFSASQREGKKSKGFSRHLTTSWFYKSLPKGEKVLRTWMVYSKSKNCLFCFCCRLFADSETKAGTSVFVTGFKNWWKLNPKVPEHERSEQHLFCLEQWKTLARGLELHKTIDRIHEVEMDKERKYWRDILHRVLDVIMFLAKQNLPFRGHREDMLSTNKGNFLELIELLSNYNPILKEHFVKIKHAIPSESRLSSYLSPKIQNEFIHLLRNYVKEKIVADIKKAKYFGILFDSTPDVSYTDQMCEVIRYVYIEDDNVEIKESFLGFFPISGKSAAELTEQILKQLDSDGLDINLCRGQGYDNAATMAGIHGGVQAKIKEINPKALFVPCANHSLNLCGVHSFGSVSSYVTFFGALEKVYSFFSVSTHRWEML</sequence>
<dbReference type="PANTHER" id="PTHR45749">
    <property type="match status" value="1"/>
</dbReference>
<dbReference type="PANTHER" id="PTHR45749:SF21">
    <property type="entry name" value="DUF4371 DOMAIN-CONTAINING PROTEIN"/>
    <property type="match status" value="1"/>
</dbReference>
<dbReference type="InterPro" id="IPR006580">
    <property type="entry name" value="Znf_TTF"/>
</dbReference>
<organism evidence="3 4">
    <name type="scientific">Geotrypetes seraphini</name>
    <name type="common">Gaboon caecilian</name>
    <name type="synonym">Caecilia seraphini</name>
    <dbReference type="NCBI Taxonomy" id="260995"/>
    <lineage>
        <taxon>Eukaryota</taxon>
        <taxon>Metazoa</taxon>
        <taxon>Chordata</taxon>
        <taxon>Craniata</taxon>
        <taxon>Vertebrata</taxon>
        <taxon>Euteleostomi</taxon>
        <taxon>Amphibia</taxon>
        <taxon>Gymnophiona</taxon>
        <taxon>Geotrypetes</taxon>
    </lineage>
</organism>
<dbReference type="InterPro" id="IPR025398">
    <property type="entry name" value="DUF4371"/>
</dbReference>
<evidence type="ECO:0000256" key="1">
    <source>
        <dbReference type="SAM" id="MobiDB-lite"/>
    </source>
</evidence>
<dbReference type="RefSeq" id="XP_033788676.1">
    <property type="nucleotide sequence ID" value="XM_033932785.1"/>
</dbReference>
<name>A0A6P8QPY1_GEOSA</name>
<evidence type="ECO:0000313" key="4">
    <source>
        <dbReference type="RefSeq" id="XP_033788676.1"/>
    </source>
</evidence>
<evidence type="ECO:0000313" key="3">
    <source>
        <dbReference type="Proteomes" id="UP000515159"/>
    </source>
</evidence>
<dbReference type="Pfam" id="PF14291">
    <property type="entry name" value="DUF4371"/>
    <property type="match status" value="1"/>
</dbReference>
<dbReference type="OrthoDB" id="10062065at2759"/>
<feature type="region of interest" description="Disordered" evidence="1">
    <location>
        <begin position="1"/>
        <end position="22"/>
    </location>
</feature>
<dbReference type="InParanoid" id="A0A6P8QPY1"/>
<protein>
    <submittedName>
        <fullName evidence="4">Zinc finger MYM-type protein 1-like</fullName>
    </submittedName>
</protein>
<feature type="compositionally biased region" description="Polar residues" evidence="1">
    <location>
        <begin position="1"/>
        <end position="11"/>
    </location>
</feature>
<accession>A0A6P8QPY1</accession>
<gene>
    <name evidence="4" type="primary">LOC117354804</name>
</gene>
<feature type="compositionally biased region" description="Basic and acidic residues" evidence="1">
    <location>
        <begin position="100"/>
        <end position="110"/>
    </location>
</feature>
<dbReference type="AlphaFoldDB" id="A0A6P8QPY1"/>
<reference evidence="4" key="1">
    <citation type="submission" date="2025-08" db="UniProtKB">
        <authorList>
            <consortium name="RefSeq"/>
        </authorList>
    </citation>
    <scope>IDENTIFICATION</scope>
</reference>
<dbReference type="FunCoup" id="A0A6P8QPY1">
    <property type="interactions" value="1336"/>
</dbReference>
<dbReference type="GeneID" id="117354804"/>
<dbReference type="Proteomes" id="UP000515159">
    <property type="component" value="Chromosome 2"/>
</dbReference>
<dbReference type="SMART" id="SM00597">
    <property type="entry name" value="ZnF_TTF"/>
    <property type="match status" value="1"/>
</dbReference>